<evidence type="ECO:0000256" key="3">
    <source>
        <dbReference type="ARBA" id="ARBA00023004"/>
    </source>
</evidence>
<keyword evidence="1 4" id="KW-0349">Heme</keyword>
<dbReference type="RefSeq" id="WP_027260885.1">
    <property type="nucleotide sequence ID" value="NZ_FPAW01000007.1"/>
</dbReference>
<dbReference type="Proteomes" id="UP000182466">
    <property type="component" value="Unassembled WGS sequence"/>
</dbReference>
<name>A0A1I7ASP1_9RHOB</name>
<keyword evidence="8" id="KW-1185">Reference proteome</keyword>
<dbReference type="GO" id="GO:0009055">
    <property type="term" value="F:electron transfer activity"/>
    <property type="evidence" value="ECO:0007669"/>
    <property type="project" value="InterPro"/>
</dbReference>
<dbReference type="GO" id="GO:0020037">
    <property type="term" value="F:heme binding"/>
    <property type="evidence" value="ECO:0007669"/>
    <property type="project" value="InterPro"/>
</dbReference>
<gene>
    <name evidence="7" type="ORF">SAMN05216236_107161</name>
</gene>
<dbReference type="STRING" id="999627.SAMN05216236_107161"/>
<protein>
    <submittedName>
        <fullName evidence="7">Cytochrome c</fullName>
    </submittedName>
</protein>
<dbReference type="Pfam" id="PF00034">
    <property type="entry name" value="Cytochrom_C"/>
    <property type="match status" value="1"/>
</dbReference>
<dbReference type="PROSITE" id="PS51007">
    <property type="entry name" value="CYTC"/>
    <property type="match status" value="1"/>
</dbReference>
<dbReference type="InterPro" id="IPR036909">
    <property type="entry name" value="Cyt_c-like_dom_sf"/>
</dbReference>
<keyword evidence="5" id="KW-0732">Signal</keyword>
<dbReference type="AlphaFoldDB" id="A0A1I7ASP1"/>
<evidence type="ECO:0000256" key="1">
    <source>
        <dbReference type="ARBA" id="ARBA00022617"/>
    </source>
</evidence>
<evidence type="ECO:0000259" key="6">
    <source>
        <dbReference type="PROSITE" id="PS51007"/>
    </source>
</evidence>
<reference evidence="7 8" key="1">
    <citation type="submission" date="2016-10" db="EMBL/GenBank/DDBJ databases">
        <authorList>
            <person name="de Groot N.N."/>
        </authorList>
    </citation>
    <scope>NUCLEOTIDE SEQUENCE [LARGE SCALE GENOMIC DNA]</scope>
    <source>
        <strain evidence="7 8">CGMCC 1.10959</strain>
    </source>
</reference>
<dbReference type="eggNOG" id="COG2010">
    <property type="taxonomic scope" value="Bacteria"/>
</dbReference>
<accession>A0A1I7ASP1</accession>
<evidence type="ECO:0000256" key="4">
    <source>
        <dbReference type="PROSITE-ProRule" id="PRU00433"/>
    </source>
</evidence>
<evidence type="ECO:0000256" key="5">
    <source>
        <dbReference type="SAM" id="SignalP"/>
    </source>
</evidence>
<keyword evidence="3 4" id="KW-0408">Iron</keyword>
<feature type="domain" description="Cytochrome c" evidence="6">
    <location>
        <begin position="133"/>
        <end position="231"/>
    </location>
</feature>
<dbReference type="GO" id="GO:0046872">
    <property type="term" value="F:metal ion binding"/>
    <property type="evidence" value="ECO:0007669"/>
    <property type="project" value="UniProtKB-KW"/>
</dbReference>
<evidence type="ECO:0000256" key="2">
    <source>
        <dbReference type="ARBA" id="ARBA00022723"/>
    </source>
</evidence>
<dbReference type="EMBL" id="FPAW01000007">
    <property type="protein sequence ID" value="SFT77927.1"/>
    <property type="molecule type" value="Genomic_DNA"/>
</dbReference>
<dbReference type="OrthoDB" id="7365807at2"/>
<organism evidence="7 8">
    <name type="scientific">Sedimentitalea nanhaiensis</name>
    <dbReference type="NCBI Taxonomy" id="999627"/>
    <lineage>
        <taxon>Bacteria</taxon>
        <taxon>Pseudomonadati</taxon>
        <taxon>Pseudomonadota</taxon>
        <taxon>Alphaproteobacteria</taxon>
        <taxon>Rhodobacterales</taxon>
        <taxon>Paracoccaceae</taxon>
        <taxon>Sedimentitalea</taxon>
    </lineage>
</organism>
<dbReference type="SUPFAM" id="SSF46626">
    <property type="entry name" value="Cytochrome c"/>
    <property type="match status" value="1"/>
</dbReference>
<feature type="chain" id="PRO_5010297035" evidence="5">
    <location>
        <begin position="20"/>
        <end position="242"/>
    </location>
</feature>
<evidence type="ECO:0000313" key="8">
    <source>
        <dbReference type="Proteomes" id="UP000182466"/>
    </source>
</evidence>
<evidence type="ECO:0000313" key="7">
    <source>
        <dbReference type="EMBL" id="SFT77927.1"/>
    </source>
</evidence>
<sequence length="242" mass="26148">MRALIICLTLVSNASPAAAQDALGLAAPEAVADTGLLKHILPRFSLKTGIRVAPDADGPMQLANTAPGVPVFEAGGTTYFLRIQNDPRQQRFLDWLNSEIGKTTVDSFAPDGVQLFSARFDEVQTLSAPTFSGNAARGARLSLTHCGRCHVIGPQNRMKGLGSTPSFPVLRSLSDWDLRFQEFFVRKPHAAFTQIKDVTPPFDPERPSPIVPMRITLQDLDAILAFVAQTEAADLGAPLQSQ</sequence>
<feature type="signal peptide" evidence="5">
    <location>
        <begin position="1"/>
        <end position="19"/>
    </location>
</feature>
<keyword evidence="2 4" id="KW-0479">Metal-binding</keyword>
<proteinExistence type="predicted"/>
<dbReference type="InterPro" id="IPR009056">
    <property type="entry name" value="Cyt_c-like_dom"/>
</dbReference>